<feature type="domain" description="Transposase IS204/IS1001/IS1096/IS1165 DDE" evidence="1">
    <location>
        <begin position="8"/>
        <end position="88"/>
    </location>
</feature>
<name>A0A3R9P2H1_9BACI</name>
<dbReference type="Pfam" id="PF01610">
    <property type="entry name" value="DDE_Tnp_ISL3"/>
    <property type="match status" value="1"/>
</dbReference>
<gene>
    <name evidence="2" type="ORF">D7Z54_35155</name>
</gene>
<evidence type="ECO:0000313" key="3">
    <source>
        <dbReference type="Proteomes" id="UP000275076"/>
    </source>
</evidence>
<evidence type="ECO:0000259" key="1">
    <source>
        <dbReference type="Pfam" id="PF01610"/>
    </source>
</evidence>
<organism evidence="2 3">
    <name type="scientific">Salibacterium salarium</name>
    <dbReference type="NCBI Taxonomy" id="284579"/>
    <lineage>
        <taxon>Bacteria</taxon>
        <taxon>Bacillati</taxon>
        <taxon>Bacillota</taxon>
        <taxon>Bacilli</taxon>
        <taxon>Bacillales</taxon>
        <taxon>Bacillaceae</taxon>
    </lineage>
</organism>
<protein>
    <recommendedName>
        <fullName evidence="1">Transposase IS204/IS1001/IS1096/IS1165 DDE domain-containing protein</fullName>
    </recommendedName>
</protein>
<keyword evidence="3" id="KW-1185">Reference proteome</keyword>
<dbReference type="EMBL" id="RBVX01000220">
    <property type="protein sequence ID" value="RSL28712.1"/>
    <property type="molecule type" value="Genomic_DNA"/>
</dbReference>
<sequence length="100" mass="11444">METGPIGMKRNKEVLWKSPFRLTEEGKERVEELLSLSDRLRQAYELKNALDDWFKTSDETTAKAGLETWMEQAEASGIASFHSCIRIIMVISKASIIRPK</sequence>
<dbReference type="AlphaFoldDB" id="A0A3R9P2H1"/>
<dbReference type="OrthoDB" id="2974018at2"/>
<dbReference type="InterPro" id="IPR002560">
    <property type="entry name" value="Transposase_DDE"/>
</dbReference>
<accession>A0A3R9P2H1</accession>
<dbReference type="Proteomes" id="UP000275076">
    <property type="component" value="Unassembled WGS sequence"/>
</dbReference>
<comment type="caution">
    <text evidence="2">The sequence shown here is derived from an EMBL/GenBank/DDBJ whole genome shotgun (WGS) entry which is preliminary data.</text>
</comment>
<evidence type="ECO:0000313" key="2">
    <source>
        <dbReference type="EMBL" id="RSL28712.1"/>
    </source>
</evidence>
<reference evidence="2 3" key="1">
    <citation type="submission" date="2018-10" db="EMBL/GenBank/DDBJ databases">
        <title>Draft genome sequence of Bacillus salarius IM0101, isolated from a hypersaline soil in Inner Mongolia, China.</title>
        <authorList>
            <person name="Yamprayoonswat W."/>
            <person name="Boonvisut S."/>
            <person name="Jumpathong W."/>
            <person name="Sittihan S."/>
            <person name="Ruangsuj P."/>
            <person name="Wanthongcharoen S."/>
            <person name="Thongpramul N."/>
            <person name="Pimmason S."/>
            <person name="Yu B."/>
            <person name="Yasawong M."/>
        </authorList>
    </citation>
    <scope>NUCLEOTIDE SEQUENCE [LARGE SCALE GENOMIC DNA]</scope>
    <source>
        <strain evidence="2 3">IM0101</strain>
    </source>
</reference>
<proteinExistence type="predicted"/>